<keyword evidence="3" id="KW-1185">Reference proteome</keyword>
<proteinExistence type="predicted"/>
<dbReference type="SUPFAM" id="SSF53098">
    <property type="entry name" value="Ribonuclease H-like"/>
    <property type="match status" value="1"/>
</dbReference>
<reference evidence="2" key="1">
    <citation type="submission" date="2019-03" db="EMBL/GenBank/DDBJ databases">
        <title>Metabolic reconstructions from genomes of highly enriched 'Candidatus Accumulibacter' and 'Candidatus Competibacter' bioreactor populations.</title>
        <authorList>
            <person name="Annavajhala M.K."/>
            <person name="Welles L."/>
            <person name="Abbas B."/>
            <person name="Sorokin D."/>
            <person name="Park H."/>
            <person name="Van Loosdrecht M."/>
            <person name="Chandran K."/>
        </authorList>
    </citation>
    <scope>NUCLEOTIDE SEQUENCE</scope>
    <source>
        <strain evidence="2">SBR_L</strain>
    </source>
</reference>
<dbReference type="Pfam" id="PF14706">
    <property type="entry name" value="Tnp_DNA_bind"/>
    <property type="match status" value="1"/>
</dbReference>
<organism evidence="2 3">
    <name type="scientific">Candidatus Accumulibacter contiguus</name>
    <dbReference type="NCBI Taxonomy" id="2954381"/>
    <lineage>
        <taxon>Bacteria</taxon>
        <taxon>Pseudomonadati</taxon>
        <taxon>Pseudomonadota</taxon>
        <taxon>Betaproteobacteria</taxon>
        <taxon>Candidatus Accumulibacter</taxon>
    </lineage>
</organism>
<protein>
    <submittedName>
        <fullName evidence="2">Transposase</fullName>
    </submittedName>
</protein>
<feature type="domain" description="Transposase Tn5-like N-terminal" evidence="1">
    <location>
        <begin position="2"/>
        <end position="52"/>
    </location>
</feature>
<name>A0ABX1T9P7_9PROT</name>
<dbReference type="Gene3D" id="1.10.246.40">
    <property type="entry name" value="Tn5 transposase, domain 1"/>
    <property type="match status" value="1"/>
</dbReference>
<dbReference type="InterPro" id="IPR014735">
    <property type="entry name" value="Transposase_Tn5-like_N"/>
</dbReference>
<dbReference type="EMBL" id="SPMX01000017">
    <property type="protein sequence ID" value="NMQ05118.1"/>
    <property type="molecule type" value="Genomic_DNA"/>
</dbReference>
<gene>
    <name evidence="2" type="ORF">E4Q08_07505</name>
</gene>
<dbReference type="InterPro" id="IPR038215">
    <property type="entry name" value="TN5-like_N_sf"/>
</dbReference>
<accession>A0ABX1T9P7</accession>
<dbReference type="Proteomes" id="UP000886469">
    <property type="component" value="Unassembled WGS sequence"/>
</dbReference>
<evidence type="ECO:0000313" key="2">
    <source>
        <dbReference type="EMBL" id="NMQ05118.1"/>
    </source>
</evidence>
<evidence type="ECO:0000313" key="3">
    <source>
        <dbReference type="Proteomes" id="UP000886469"/>
    </source>
</evidence>
<comment type="caution">
    <text evidence="2">The sequence shown here is derived from an EMBL/GenBank/DDBJ whole genome shotgun (WGS) entry which is preliminary data.</text>
</comment>
<sequence>MGWAAEEFKDLDLGDARRTRRLIKLVDDLSAQPTGSIPVACGGWAETKAAYR</sequence>
<dbReference type="RefSeq" id="WP_169069912.1">
    <property type="nucleotide sequence ID" value="NZ_SPMX01000017.1"/>
</dbReference>
<evidence type="ECO:0000259" key="1">
    <source>
        <dbReference type="Pfam" id="PF14706"/>
    </source>
</evidence>
<feature type="non-terminal residue" evidence="2">
    <location>
        <position position="52"/>
    </location>
</feature>
<dbReference type="InterPro" id="IPR012337">
    <property type="entry name" value="RNaseH-like_sf"/>
</dbReference>